<proteinExistence type="predicted"/>
<sequence>MPAKVGWAVAGLWFETALFVLAVAEMFVTAHDRSSHGQSGVGQTVVAGLFLVPVVALWGGCAVAAARRAYWVWVPVISLQAFFVFGGLVVLVVALAVQDVIGIAVAVVFLALPAAVAWLSLTPAAREWFRR</sequence>
<keyword evidence="1" id="KW-1133">Transmembrane helix</keyword>
<gene>
    <name evidence="2" type="ORF">Airi01_083960</name>
</gene>
<reference evidence="2" key="1">
    <citation type="submission" date="2023-03" db="EMBL/GenBank/DDBJ databases">
        <title>Actinoallomurus iriomotensis NBRC 103681.</title>
        <authorList>
            <person name="Ichikawa N."/>
            <person name="Sato H."/>
            <person name="Tonouchi N."/>
        </authorList>
    </citation>
    <scope>NUCLEOTIDE SEQUENCE</scope>
    <source>
        <strain evidence="2">NBRC 103681</strain>
    </source>
</reference>
<feature type="transmembrane region" description="Helical" evidence="1">
    <location>
        <begin position="70"/>
        <end position="94"/>
    </location>
</feature>
<accession>A0A9W6RR88</accession>
<evidence type="ECO:0000313" key="3">
    <source>
        <dbReference type="Proteomes" id="UP001165135"/>
    </source>
</evidence>
<feature type="transmembrane region" description="Helical" evidence="1">
    <location>
        <begin position="40"/>
        <end position="58"/>
    </location>
</feature>
<keyword evidence="1" id="KW-0812">Transmembrane</keyword>
<evidence type="ECO:0000313" key="2">
    <source>
        <dbReference type="EMBL" id="GLY80129.1"/>
    </source>
</evidence>
<organism evidence="2 3">
    <name type="scientific">Actinoallomurus iriomotensis</name>
    <dbReference type="NCBI Taxonomy" id="478107"/>
    <lineage>
        <taxon>Bacteria</taxon>
        <taxon>Bacillati</taxon>
        <taxon>Actinomycetota</taxon>
        <taxon>Actinomycetes</taxon>
        <taxon>Streptosporangiales</taxon>
        <taxon>Thermomonosporaceae</taxon>
        <taxon>Actinoallomurus</taxon>
    </lineage>
</organism>
<dbReference type="Proteomes" id="UP001165135">
    <property type="component" value="Unassembled WGS sequence"/>
</dbReference>
<dbReference type="EMBL" id="BSTJ01000013">
    <property type="protein sequence ID" value="GLY80129.1"/>
    <property type="molecule type" value="Genomic_DNA"/>
</dbReference>
<feature type="transmembrane region" description="Helical" evidence="1">
    <location>
        <begin position="100"/>
        <end position="121"/>
    </location>
</feature>
<comment type="caution">
    <text evidence="2">The sequence shown here is derived from an EMBL/GenBank/DDBJ whole genome shotgun (WGS) entry which is preliminary data.</text>
</comment>
<name>A0A9W6RR88_9ACTN</name>
<dbReference type="AlphaFoldDB" id="A0A9W6RR88"/>
<keyword evidence="1" id="KW-0472">Membrane</keyword>
<protein>
    <submittedName>
        <fullName evidence="2">Uncharacterized protein</fullName>
    </submittedName>
</protein>
<feature type="transmembrane region" description="Helical" evidence="1">
    <location>
        <begin position="7"/>
        <end position="28"/>
    </location>
</feature>
<evidence type="ECO:0000256" key="1">
    <source>
        <dbReference type="SAM" id="Phobius"/>
    </source>
</evidence>
<dbReference type="RefSeq" id="WP_285632637.1">
    <property type="nucleotide sequence ID" value="NZ_BSTJ01000013.1"/>
</dbReference>